<feature type="non-terminal residue" evidence="1">
    <location>
        <position position="228"/>
    </location>
</feature>
<comment type="caution">
    <text evidence="1">The sequence shown here is derived from an EMBL/GenBank/DDBJ whole genome shotgun (WGS) entry which is preliminary data.</text>
</comment>
<organism evidence="1 2">
    <name type="scientific">Racocetra persica</name>
    <dbReference type="NCBI Taxonomy" id="160502"/>
    <lineage>
        <taxon>Eukaryota</taxon>
        <taxon>Fungi</taxon>
        <taxon>Fungi incertae sedis</taxon>
        <taxon>Mucoromycota</taxon>
        <taxon>Glomeromycotina</taxon>
        <taxon>Glomeromycetes</taxon>
        <taxon>Diversisporales</taxon>
        <taxon>Gigasporaceae</taxon>
        <taxon>Racocetra</taxon>
    </lineage>
</organism>
<sequence>MSNLIVKIENFLMKETFDAMCGATVVYLTMEDSTVPPYNIVRDLADRAVNSALTKIENPKRRMKVLEILPQMESGYMSVVGLNAIKDRESTPDHAGEEIEENLNLLKEKLNHPMIDTDVSLYDALKKRVNDIDPSDLSWEDPEASMVLSDNSNIVESLGPRQKRVFLEPRENMRCALPVSVASKCNEFVENFNKSDDSREMGNVFHNKRWKESETDLVKISERILGVL</sequence>
<name>A0ACA9RHQ7_9GLOM</name>
<dbReference type="EMBL" id="CAJVQC010053857">
    <property type="protein sequence ID" value="CAG8793459.1"/>
    <property type="molecule type" value="Genomic_DNA"/>
</dbReference>
<evidence type="ECO:0000313" key="1">
    <source>
        <dbReference type="EMBL" id="CAG8793459.1"/>
    </source>
</evidence>
<accession>A0ACA9RHQ7</accession>
<protein>
    <submittedName>
        <fullName evidence="1">14321_t:CDS:1</fullName>
    </submittedName>
</protein>
<proteinExistence type="predicted"/>
<reference evidence="1" key="1">
    <citation type="submission" date="2021-06" db="EMBL/GenBank/DDBJ databases">
        <authorList>
            <person name="Kallberg Y."/>
            <person name="Tangrot J."/>
            <person name="Rosling A."/>
        </authorList>
    </citation>
    <scope>NUCLEOTIDE SEQUENCE</scope>
    <source>
        <strain evidence="1">MA461A</strain>
    </source>
</reference>
<evidence type="ECO:0000313" key="2">
    <source>
        <dbReference type="Proteomes" id="UP000789920"/>
    </source>
</evidence>
<dbReference type="Proteomes" id="UP000789920">
    <property type="component" value="Unassembled WGS sequence"/>
</dbReference>
<gene>
    <name evidence="1" type="ORF">RPERSI_LOCUS19573</name>
</gene>
<keyword evidence="2" id="KW-1185">Reference proteome</keyword>